<proteinExistence type="predicted"/>
<dbReference type="Proteomes" id="UP001642360">
    <property type="component" value="Unassembled WGS sequence"/>
</dbReference>
<evidence type="ECO:0000313" key="3">
    <source>
        <dbReference type="EMBL" id="CAK9185926.1"/>
    </source>
</evidence>
<keyword evidence="4" id="KW-1185">Reference proteome</keyword>
<reference evidence="3 4" key="1">
    <citation type="submission" date="2024-02" db="EMBL/GenBank/DDBJ databases">
        <authorList>
            <person name="Vignale AGUSTIN F."/>
            <person name="Sosa J E."/>
            <person name="Modenutti C."/>
        </authorList>
    </citation>
    <scope>NUCLEOTIDE SEQUENCE [LARGE SCALE GENOMIC DNA]</scope>
</reference>
<organism evidence="3 4">
    <name type="scientific">Ilex paraguariensis</name>
    <name type="common">yerba mate</name>
    <dbReference type="NCBI Taxonomy" id="185542"/>
    <lineage>
        <taxon>Eukaryota</taxon>
        <taxon>Viridiplantae</taxon>
        <taxon>Streptophyta</taxon>
        <taxon>Embryophyta</taxon>
        <taxon>Tracheophyta</taxon>
        <taxon>Spermatophyta</taxon>
        <taxon>Magnoliopsida</taxon>
        <taxon>eudicotyledons</taxon>
        <taxon>Gunneridae</taxon>
        <taxon>Pentapetalae</taxon>
        <taxon>asterids</taxon>
        <taxon>campanulids</taxon>
        <taxon>Aquifoliales</taxon>
        <taxon>Aquifoliaceae</taxon>
        <taxon>Ilex</taxon>
    </lineage>
</organism>
<dbReference type="PANTHER" id="PTHR31499:SF80">
    <property type="entry name" value="HTH MYB-TYPE DOMAIN-CONTAINING PROTEIN"/>
    <property type="match status" value="1"/>
</dbReference>
<sequence length="143" mass="15873">MPLIFYDRSMGITEALRLQVEVQKQLHEQLEIQRNLQLRIEEQGRYLQRMLEQQTTSLSKVILPSRADDKLESLEQDLGNGGVAASNASMSVEKTCQKTCEEQKASENKICDNVDPDASGSSPPPTKRARTDEAAPSSPKLAS</sequence>
<dbReference type="InterPro" id="IPR046955">
    <property type="entry name" value="PHR1-like"/>
</dbReference>
<protein>
    <recommendedName>
        <fullName evidence="2">MYB-CC type transcription factor LHEQLE-containing domain-containing protein</fullName>
    </recommendedName>
</protein>
<gene>
    <name evidence="3" type="ORF">ILEXP_LOCUS56387</name>
</gene>
<dbReference type="PANTHER" id="PTHR31499">
    <property type="entry name" value="MYB FAMILY TRANSCRIPTION FACTOR PHL11"/>
    <property type="match status" value="1"/>
</dbReference>
<dbReference type="InterPro" id="IPR025756">
    <property type="entry name" value="Myb_CC_LHEQLE"/>
</dbReference>
<dbReference type="EMBL" id="CAUOFW020009484">
    <property type="protein sequence ID" value="CAK9185926.1"/>
    <property type="molecule type" value="Genomic_DNA"/>
</dbReference>
<dbReference type="Pfam" id="PF14379">
    <property type="entry name" value="Myb_CC_LHEQLE"/>
    <property type="match status" value="1"/>
</dbReference>
<evidence type="ECO:0000259" key="2">
    <source>
        <dbReference type="Pfam" id="PF14379"/>
    </source>
</evidence>
<evidence type="ECO:0000256" key="1">
    <source>
        <dbReference type="SAM" id="MobiDB-lite"/>
    </source>
</evidence>
<dbReference type="AlphaFoldDB" id="A0ABC8UXW5"/>
<comment type="caution">
    <text evidence="3">The sequence shown here is derived from an EMBL/GenBank/DDBJ whole genome shotgun (WGS) entry which is preliminary data.</text>
</comment>
<evidence type="ECO:0000313" key="4">
    <source>
        <dbReference type="Proteomes" id="UP001642360"/>
    </source>
</evidence>
<accession>A0ABC8UXW5</accession>
<feature type="domain" description="MYB-CC type transcription factor LHEQLE-containing" evidence="2">
    <location>
        <begin position="11"/>
        <end position="55"/>
    </location>
</feature>
<feature type="region of interest" description="Disordered" evidence="1">
    <location>
        <begin position="104"/>
        <end position="143"/>
    </location>
</feature>
<name>A0ABC8UXW5_9AQUA</name>